<reference evidence="1 2" key="1">
    <citation type="submission" date="2017-12" db="EMBL/GenBank/DDBJ databases">
        <title>Kangiella profundi FT102 completed genome.</title>
        <authorList>
            <person name="Xu J."/>
            <person name="Wang J."/>
            <person name="Lu Y."/>
        </authorList>
    </citation>
    <scope>NUCLEOTIDE SEQUENCE [LARGE SCALE GENOMIC DNA]</scope>
    <source>
        <strain evidence="1 2">FT102</strain>
    </source>
</reference>
<dbReference type="InterPro" id="IPR047798">
    <property type="entry name" value="BPSS1780-like"/>
</dbReference>
<dbReference type="RefSeq" id="WP_106647312.1">
    <property type="nucleotide sequence ID" value="NZ_BMGO01000001.1"/>
</dbReference>
<dbReference type="OrthoDB" id="6192320at2"/>
<dbReference type="Proteomes" id="UP000232693">
    <property type="component" value="Chromosome"/>
</dbReference>
<dbReference type="NCBIfam" id="NF041043">
    <property type="entry name" value="BPSS1780_fam"/>
    <property type="match status" value="1"/>
</dbReference>
<protein>
    <submittedName>
        <fullName evidence="1">Uncharacterized protein</fullName>
    </submittedName>
</protein>
<organism evidence="1 2">
    <name type="scientific">Kangiella profundi</name>
    <dbReference type="NCBI Taxonomy" id="1561924"/>
    <lineage>
        <taxon>Bacteria</taxon>
        <taxon>Pseudomonadati</taxon>
        <taxon>Pseudomonadota</taxon>
        <taxon>Gammaproteobacteria</taxon>
        <taxon>Kangiellales</taxon>
        <taxon>Kangiellaceae</taxon>
        <taxon>Kangiella</taxon>
    </lineage>
</organism>
<dbReference type="AlphaFoldDB" id="A0A2K9AWJ6"/>
<accession>A0A2K9AWJ6</accession>
<evidence type="ECO:0000313" key="1">
    <source>
        <dbReference type="EMBL" id="AUD79501.1"/>
    </source>
</evidence>
<sequence>MDKNDEFIHVDEEQTPQPNSGQAQVVSPGRGYHWVERSLSEIFVPHFGKWFLAGLIYSIVTTVLPMLGAAIAMLVLILNPMFLAGGYLGANKVQQKAGDVTPQQFFEGFSHARKFGLLIYCGLFALVGTVIVFLFVNSIGTETLQSINWTLLQSGGNQVAVEAELKALADIFGPYMLWIFLAFVAISLANWFAPNLILFAEQNPLSALLNSFIGGIKNILPMIVLVLVLIGLGIAVGLISMIVGALVSAILPPLAADLLLSTLLTAVLMPVMVGVGYMSYREIYLGDVKKSQNTL</sequence>
<evidence type="ECO:0000313" key="2">
    <source>
        <dbReference type="Proteomes" id="UP000232693"/>
    </source>
</evidence>
<gene>
    <name evidence="1" type="ORF">CW740_09715</name>
</gene>
<dbReference type="EMBL" id="CP025120">
    <property type="protein sequence ID" value="AUD79501.1"/>
    <property type="molecule type" value="Genomic_DNA"/>
</dbReference>
<keyword evidence="2" id="KW-1185">Reference proteome</keyword>
<dbReference type="KEGG" id="kpd:CW740_09715"/>
<name>A0A2K9AWJ6_9GAMM</name>
<proteinExistence type="predicted"/>